<dbReference type="Pfam" id="PF07885">
    <property type="entry name" value="Ion_trans_2"/>
    <property type="match status" value="1"/>
</dbReference>
<proteinExistence type="predicted"/>
<feature type="transmembrane region" description="Helical" evidence="1">
    <location>
        <begin position="165"/>
        <end position="184"/>
    </location>
</feature>
<keyword evidence="1" id="KW-1133">Transmembrane helix</keyword>
<feature type="transmembrane region" description="Helical" evidence="1">
    <location>
        <begin position="86"/>
        <end position="110"/>
    </location>
</feature>
<dbReference type="AlphaFoldDB" id="A0A511D8G8"/>
<evidence type="ECO:0000313" key="3">
    <source>
        <dbReference type="EMBL" id="GEL21089.1"/>
    </source>
</evidence>
<feature type="transmembrane region" description="Helical" evidence="1">
    <location>
        <begin position="9"/>
        <end position="25"/>
    </location>
</feature>
<comment type="caution">
    <text evidence="3">The sequence shown here is derived from an EMBL/GenBank/DDBJ whole genome shotgun (WGS) entry which is preliminary data.</text>
</comment>
<feature type="domain" description="Potassium channel" evidence="2">
    <location>
        <begin position="137"/>
        <end position="210"/>
    </location>
</feature>
<sequence length="224" mass="23240">MRRASQRRVSYAVVTVLVLATYAVTLAADGLIGSACAAVLQVAVVWVVLRWARAERRVLVPATAILAITTVTAVIAAVAAPTPGPAAAGLVVALFSLNMALYLVAPIVIVHDVAISGRGDGGTVLAAVAAYLQIGLFFAFLYRLIDVVSADPAFSAPVRMSDLLFFSFVTMSTTGYGDLVPIGWATETATVLEIVVGQFYLIAAVGKIVTAWIPRPGTGPSAPP</sequence>
<dbReference type="Gene3D" id="1.10.287.70">
    <property type="match status" value="1"/>
</dbReference>
<feature type="transmembrane region" description="Helical" evidence="1">
    <location>
        <begin position="122"/>
        <end position="145"/>
    </location>
</feature>
<feature type="transmembrane region" description="Helical" evidence="1">
    <location>
        <begin position="191"/>
        <end position="213"/>
    </location>
</feature>
<keyword evidence="1" id="KW-0472">Membrane</keyword>
<evidence type="ECO:0000313" key="4">
    <source>
        <dbReference type="Proteomes" id="UP000321685"/>
    </source>
</evidence>
<protein>
    <recommendedName>
        <fullName evidence="2">Potassium channel domain-containing protein</fullName>
    </recommendedName>
</protein>
<name>A0A511D8G8_9PSEU</name>
<keyword evidence="1" id="KW-0812">Transmembrane</keyword>
<dbReference type="SUPFAM" id="SSF81324">
    <property type="entry name" value="Voltage-gated potassium channels"/>
    <property type="match status" value="1"/>
</dbReference>
<gene>
    <name evidence="3" type="ORF">PSU4_00430</name>
</gene>
<dbReference type="OrthoDB" id="3288670at2"/>
<dbReference type="RefSeq" id="WP_147101320.1">
    <property type="nucleotide sequence ID" value="NZ_BJVJ01000001.1"/>
</dbReference>
<evidence type="ECO:0000259" key="2">
    <source>
        <dbReference type="Pfam" id="PF07885"/>
    </source>
</evidence>
<evidence type="ECO:0000256" key="1">
    <source>
        <dbReference type="SAM" id="Phobius"/>
    </source>
</evidence>
<accession>A0A511D8G8</accession>
<dbReference type="Proteomes" id="UP000321685">
    <property type="component" value="Unassembled WGS sequence"/>
</dbReference>
<feature type="transmembrane region" description="Helical" evidence="1">
    <location>
        <begin position="31"/>
        <end position="51"/>
    </location>
</feature>
<feature type="transmembrane region" description="Helical" evidence="1">
    <location>
        <begin position="58"/>
        <end position="80"/>
    </location>
</feature>
<reference evidence="3 4" key="1">
    <citation type="submission" date="2019-07" db="EMBL/GenBank/DDBJ databases">
        <title>Whole genome shotgun sequence of Pseudonocardia sulfidoxydans NBRC 16205.</title>
        <authorList>
            <person name="Hosoyama A."/>
            <person name="Uohara A."/>
            <person name="Ohji S."/>
            <person name="Ichikawa N."/>
        </authorList>
    </citation>
    <scope>NUCLEOTIDE SEQUENCE [LARGE SCALE GENOMIC DNA]</scope>
    <source>
        <strain evidence="3 4">NBRC 16205</strain>
    </source>
</reference>
<keyword evidence="4" id="KW-1185">Reference proteome</keyword>
<dbReference type="EMBL" id="BJVJ01000001">
    <property type="protein sequence ID" value="GEL21089.1"/>
    <property type="molecule type" value="Genomic_DNA"/>
</dbReference>
<dbReference type="InterPro" id="IPR013099">
    <property type="entry name" value="K_chnl_dom"/>
</dbReference>
<organism evidence="3 4">
    <name type="scientific">Pseudonocardia sulfidoxydans NBRC 16205</name>
    <dbReference type="NCBI Taxonomy" id="1223511"/>
    <lineage>
        <taxon>Bacteria</taxon>
        <taxon>Bacillati</taxon>
        <taxon>Actinomycetota</taxon>
        <taxon>Actinomycetes</taxon>
        <taxon>Pseudonocardiales</taxon>
        <taxon>Pseudonocardiaceae</taxon>
        <taxon>Pseudonocardia</taxon>
    </lineage>
</organism>